<dbReference type="Proteomes" id="UP001189122">
    <property type="component" value="Unassembled WGS sequence"/>
</dbReference>
<proteinExistence type="predicted"/>
<dbReference type="AlphaFoldDB" id="A0A7I8JIY0"/>
<evidence type="ECO:0000313" key="1">
    <source>
        <dbReference type="EMBL" id="CAA2630874.1"/>
    </source>
</evidence>
<protein>
    <submittedName>
        <fullName evidence="1">Uncharacterized protein</fullName>
    </submittedName>
</protein>
<organism evidence="1">
    <name type="scientific">Spirodela intermedia</name>
    <name type="common">Intermediate duckweed</name>
    <dbReference type="NCBI Taxonomy" id="51605"/>
    <lineage>
        <taxon>Eukaryota</taxon>
        <taxon>Viridiplantae</taxon>
        <taxon>Streptophyta</taxon>
        <taxon>Embryophyta</taxon>
        <taxon>Tracheophyta</taxon>
        <taxon>Spermatophyta</taxon>
        <taxon>Magnoliopsida</taxon>
        <taxon>Liliopsida</taxon>
        <taxon>Araceae</taxon>
        <taxon>Lemnoideae</taxon>
        <taxon>Spirodela</taxon>
    </lineage>
</organism>
<gene>
    <name evidence="1" type="ORF">SI7747_13016520</name>
</gene>
<reference evidence="1 2" key="1">
    <citation type="submission" date="2019-12" db="EMBL/GenBank/DDBJ databases">
        <authorList>
            <person name="Scholz U."/>
            <person name="Mascher M."/>
            <person name="Fiebig A."/>
        </authorList>
    </citation>
    <scope>NUCLEOTIDE SEQUENCE</scope>
</reference>
<evidence type="ECO:0000313" key="2">
    <source>
        <dbReference type="Proteomes" id="UP001189122"/>
    </source>
</evidence>
<dbReference type="EMBL" id="CACRZD030000013">
    <property type="protein sequence ID" value="CAA6670117.1"/>
    <property type="molecule type" value="Genomic_DNA"/>
</dbReference>
<name>A0A7I8JIY0_SPIIN</name>
<keyword evidence="2" id="KW-1185">Reference proteome</keyword>
<sequence length="150" mass="15898">MINRKGLDLSARTSAWRPLPRETREVNTRPSDPAATVRIQGAVLLAVYVIGPSFPAEHTTGIPLCMAWKDPIAMELENSWRPPLGGAIGDAEDVCAGHEAAAGGREGVGAMAVEVPRRVVAVVHRPAIAEVPRSDQLPATTPPPPTAVFK</sequence>
<accession>A0A7I8JIY0</accession>
<dbReference type="EMBL" id="LR743600">
    <property type="protein sequence ID" value="CAA2630874.1"/>
    <property type="molecule type" value="Genomic_DNA"/>
</dbReference>